<dbReference type="GO" id="GO:0000981">
    <property type="term" value="F:DNA-binding transcription factor activity, RNA polymerase II-specific"/>
    <property type="evidence" value="ECO:0007669"/>
    <property type="project" value="InterPro"/>
</dbReference>
<dbReference type="InterPro" id="IPR001138">
    <property type="entry name" value="Zn2Cys6_DnaBD"/>
</dbReference>
<evidence type="ECO:0000256" key="1">
    <source>
        <dbReference type="ARBA" id="ARBA00004123"/>
    </source>
</evidence>
<organism evidence="9 10">
    <name type="scientific">Mycena albidolilacea</name>
    <dbReference type="NCBI Taxonomy" id="1033008"/>
    <lineage>
        <taxon>Eukaryota</taxon>
        <taxon>Fungi</taxon>
        <taxon>Dikarya</taxon>
        <taxon>Basidiomycota</taxon>
        <taxon>Agaricomycotina</taxon>
        <taxon>Agaricomycetes</taxon>
        <taxon>Agaricomycetidae</taxon>
        <taxon>Agaricales</taxon>
        <taxon>Marasmiineae</taxon>
        <taxon>Mycenaceae</taxon>
        <taxon>Mycena</taxon>
    </lineage>
</organism>
<dbReference type="SUPFAM" id="SSF57701">
    <property type="entry name" value="Zn2/Cys6 DNA-binding domain"/>
    <property type="match status" value="1"/>
</dbReference>
<keyword evidence="4" id="KW-0238">DNA-binding</keyword>
<feature type="region of interest" description="Disordered" evidence="7">
    <location>
        <begin position="539"/>
        <end position="579"/>
    </location>
</feature>
<dbReference type="SMART" id="SM00066">
    <property type="entry name" value="GAL4"/>
    <property type="match status" value="1"/>
</dbReference>
<keyword evidence="10" id="KW-1185">Reference proteome</keyword>
<reference evidence="9" key="1">
    <citation type="submission" date="2023-03" db="EMBL/GenBank/DDBJ databases">
        <title>Massive genome expansion in bonnet fungi (Mycena s.s.) driven by repeated elements and novel gene families across ecological guilds.</title>
        <authorList>
            <consortium name="Lawrence Berkeley National Laboratory"/>
            <person name="Harder C.B."/>
            <person name="Miyauchi S."/>
            <person name="Viragh M."/>
            <person name="Kuo A."/>
            <person name="Thoen E."/>
            <person name="Andreopoulos B."/>
            <person name="Lu D."/>
            <person name="Skrede I."/>
            <person name="Drula E."/>
            <person name="Henrissat B."/>
            <person name="Morin E."/>
            <person name="Kohler A."/>
            <person name="Barry K."/>
            <person name="LaButti K."/>
            <person name="Morin E."/>
            <person name="Salamov A."/>
            <person name="Lipzen A."/>
            <person name="Mereny Z."/>
            <person name="Hegedus B."/>
            <person name="Baldrian P."/>
            <person name="Stursova M."/>
            <person name="Weitz H."/>
            <person name="Taylor A."/>
            <person name="Grigoriev I.V."/>
            <person name="Nagy L.G."/>
            <person name="Martin F."/>
            <person name="Kauserud H."/>
        </authorList>
    </citation>
    <scope>NUCLEOTIDE SEQUENCE</scope>
    <source>
        <strain evidence="9">CBHHK002</strain>
    </source>
</reference>
<dbReference type="InterPro" id="IPR007219">
    <property type="entry name" value="XnlR_reg_dom"/>
</dbReference>
<dbReference type="Gene3D" id="4.10.240.10">
    <property type="entry name" value="Zn(2)-C6 fungal-type DNA-binding domain"/>
    <property type="match status" value="1"/>
</dbReference>
<dbReference type="EMBL" id="JARIHO010000028">
    <property type="protein sequence ID" value="KAJ7339299.1"/>
    <property type="molecule type" value="Genomic_DNA"/>
</dbReference>
<proteinExistence type="predicted"/>
<dbReference type="PROSITE" id="PS00463">
    <property type="entry name" value="ZN2_CY6_FUNGAL_1"/>
    <property type="match status" value="1"/>
</dbReference>
<name>A0AAD6ZV67_9AGAR</name>
<comment type="caution">
    <text evidence="9">The sequence shown here is derived from an EMBL/GenBank/DDBJ whole genome shotgun (WGS) entry which is preliminary data.</text>
</comment>
<dbReference type="PANTHER" id="PTHR31845">
    <property type="entry name" value="FINGER DOMAIN PROTEIN, PUTATIVE-RELATED"/>
    <property type="match status" value="1"/>
</dbReference>
<feature type="compositionally biased region" description="Basic and acidic residues" evidence="7">
    <location>
        <begin position="539"/>
        <end position="548"/>
    </location>
</feature>
<evidence type="ECO:0000313" key="9">
    <source>
        <dbReference type="EMBL" id="KAJ7339299.1"/>
    </source>
</evidence>
<dbReference type="InterPro" id="IPR051089">
    <property type="entry name" value="prtT"/>
</dbReference>
<dbReference type="CDD" id="cd12148">
    <property type="entry name" value="fungal_TF_MHR"/>
    <property type="match status" value="1"/>
</dbReference>
<evidence type="ECO:0000256" key="7">
    <source>
        <dbReference type="SAM" id="MobiDB-lite"/>
    </source>
</evidence>
<dbReference type="Pfam" id="PF04082">
    <property type="entry name" value="Fungal_trans"/>
    <property type="match status" value="1"/>
</dbReference>
<dbReference type="PROSITE" id="PS50048">
    <property type="entry name" value="ZN2_CY6_FUNGAL_2"/>
    <property type="match status" value="1"/>
</dbReference>
<dbReference type="PANTHER" id="PTHR31845:SF17">
    <property type="entry name" value="ZN(II)2CYS6 TRANSCRIPTION FACTOR (EUROFUNG)"/>
    <property type="match status" value="1"/>
</dbReference>
<accession>A0AAD6ZV67</accession>
<dbReference type="SMART" id="SM00906">
    <property type="entry name" value="Fungal_trans"/>
    <property type="match status" value="1"/>
</dbReference>
<dbReference type="GO" id="GO:0008270">
    <property type="term" value="F:zinc ion binding"/>
    <property type="evidence" value="ECO:0007669"/>
    <property type="project" value="InterPro"/>
</dbReference>
<dbReference type="Proteomes" id="UP001218218">
    <property type="component" value="Unassembled WGS sequence"/>
</dbReference>
<dbReference type="GO" id="GO:0000976">
    <property type="term" value="F:transcription cis-regulatory region binding"/>
    <property type="evidence" value="ECO:0007669"/>
    <property type="project" value="TreeGrafter"/>
</dbReference>
<gene>
    <name evidence="9" type="ORF">DFH08DRAFT_876492</name>
</gene>
<sequence length="614" mass="68143">MHRNTKRAKTVQACSSCRKHKTRCELLDHSTSPVRCHRCKVLSVECSYEKNQKPVAALSAPKPPRVLARSPKADHRPAKTAPTPRLWSFVEGQDIDWSAPMLAIQHLTTLPAACTTPTEFVNNDLSLAMILPEDRIDYLVDLFNIQYTPWLNFQPIRHSKNPLVDIACSAVAARHLDGPAGNEVRLRLQALTRESIAQMIFNPGAADSVEAVQCLVILSLWEPFGGGPDISGCDTQSLISAAVRMAVKLRLNHASAMVNDLRKGESQDTTDSMEAVERARLWIALTNAESMLCLGTRRTPLSCRCPDDLIFVEFPRNLNVDPDLRDLRLGLSARPFDLFEEGVSISFGSDKEGWDYDIKSVLERMKREMRLLTPLPVVMDRDQFYFQVLHILHGSCRLLVIYHAFWEARGSFPHDPHGQAYPEQFMPGGARDGLVPRLARDMVQTSEALLVSFLATPAARLCTAPDRYFSMVALAAGFLVGVKFLVVRMASERELLGASDLLLARAVTALHRAACGPGHAAHRCALLVQGMLDKWRSRELSSDRRGHTDPPPQADFGQQTNVSAGLGLPHEQGQMPARAQDAAPVFDIELVFLNSMFADGAAFWDTLVQNQSTW</sequence>
<evidence type="ECO:0000313" key="10">
    <source>
        <dbReference type="Proteomes" id="UP001218218"/>
    </source>
</evidence>
<evidence type="ECO:0000256" key="4">
    <source>
        <dbReference type="ARBA" id="ARBA00023125"/>
    </source>
</evidence>
<keyword evidence="3" id="KW-0805">Transcription regulation</keyword>
<evidence type="ECO:0000259" key="8">
    <source>
        <dbReference type="PROSITE" id="PS50048"/>
    </source>
</evidence>
<keyword evidence="6" id="KW-0539">Nucleus</keyword>
<dbReference type="CDD" id="cd00067">
    <property type="entry name" value="GAL4"/>
    <property type="match status" value="1"/>
</dbReference>
<evidence type="ECO:0000256" key="6">
    <source>
        <dbReference type="ARBA" id="ARBA00023242"/>
    </source>
</evidence>
<feature type="domain" description="Zn(2)-C6 fungal-type" evidence="8">
    <location>
        <begin position="13"/>
        <end position="48"/>
    </location>
</feature>
<dbReference type="Pfam" id="PF00172">
    <property type="entry name" value="Zn_clus"/>
    <property type="match status" value="1"/>
</dbReference>
<evidence type="ECO:0000256" key="5">
    <source>
        <dbReference type="ARBA" id="ARBA00023163"/>
    </source>
</evidence>
<keyword evidence="5" id="KW-0804">Transcription</keyword>
<dbReference type="GO" id="GO:0005634">
    <property type="term" value="C:nucleus"/>
    <property type="evidence" value="ECO:0007669"/>
    <property type="project" value="UniProtKB-SubCell"/>
</dbReference>
<evidence type="ECO:0000256" key="2">
    <source>
        <dbReference type="ARBA" id="ARBA00022723"/>
    </source>
</evidence>
<evidence type="ECO:0000256" key="3">
    <source>
        <dbReference type="ARBA" id="ARBA00023015"/>
    </source>
</evidence>
<protein>
    <recommendedName>
        <fullName evidence="8">Zn(2)-C6 fungal-type domain-containing protein</fullName>
    </recommendedName>
</protein>
<comment type="subcellular location">
    <subcellularLocation>
        <location evidence="1">Nucleus</location>
    </subcellularLocation>
</comment>
<dbReference type="AlphaFoldDB" id="A0AAD6ZV67"/>
<feature type="region of interest" description="Disordered" evidence="7">
    <location>
        <begin position="60"/>
        <end position="81"/>
    </location>
</feature>
<dbReference type="GO" id="GO:0006351">
    <property type="term" value="P:DNA-templated transcription"/>
    <property type="evidence" value="ECO:0007669"/>
    <property type="project" value="InterPro"/>
</dbReference>
<dbReference type="InterPro" id="IPR036864">
    <property type="entry name" value="Zn2-C6_fun-type_DNA-bd_sf"/>
</dbReference>
<keyword evidence="2" id="KW-0479">Metal-binding</keyword>